<dbReference type="Pfam" id="PF01882">
    <property type="entry name" value="DUF58"/>
    <property type="match status" value="1"/>
</dbReference>
<dbReference type="RefSeq" id="WP_267614316.1">
    <property type="nucleotide sequence ID" value="NZ_JAOVZQ010000001.1"/>
</dbReference>
<gene>
    <name evidence="2" type="ORF">OEG82_21135</name>
</gene>
<organism evidence="2 3">
    <name type="scientific">Hoeflea ulvae</name>
    <dbReference type="NCBI Taxonomy" id="2983764"/>
    <lineage>
        <taxon>Bacteria</taxon>
        <taxon>Pseudomonadati</taxon>
        <taxon>Pseudomonadota</taxon>
        <taxon>Alphaproteobacteria</taxon>
        <taxon>Hyphomicrobiales</taxon>
        <taxon>Rhizobiaceae</taxon>
        <taxon>Hoeflea</taxon>
    </lineage>
</organism>
<dbReference type="PANTHER" id="PTHR33608:SF12">
    <property type="entry name" value="DUF58 DOMAIN-CONTAINING PROTEIN"/>
    <property type="match status" value="1"/>
</dbReference>
<evidence type="ECO:0000313" key="3">
    <source>
        <dbReference type="Proteomes" id="UP001081283"/>
    </source>
</evidence>
<protein>
    <submittedName>
        <fullName evidence="2">DUF58 domain-containing protein</fullName>
    </submittedName>
</protein>
<dbReference type="EMBL" id="JAOVZQ010000001">
    <property type="protein sequence ID" value="MCY0096496.1"/>
    <property type="molecule type" value="Genomic_DNA"/>
</dbReference>
<dbReference type="InterPro" id="IPR002881">
    <property type="entry name" value="DUF58"/>
</dbReference>
<keyword evidence="3" id="KW-1185">Reference proteome</keyword>
<feature type="domain" description="DUF58" evidence="1">
    <location>
        <begin position="51"/>
        <end position="251"/>
    </location>
</feature>
<dbReference type="Proteomes" id="UP001081283">
    <property type="component" value="Unassembled WGS sequence"/>
</dbReference>
<name>A0ABT3YKT1_9HYPH</name>
<accession>A0ABT3YKT1</accession>
<comment type="caution">
    <text evidence="2">The sequence shown here is derived from an EMBL/GenBank/DDBJ whole genome shotgun (WGS) entry which is preliminary data.</text>
</comment>
<evidence type="ECO:0000259" key="1">
    <source>
        <dbReference type="Pfam" id="PF01882"/>
    </source>
</evidence>
<dbReference type="PANTHER" id="PTHR33608">
    <property type="entry name" value="BLL2464 PROTEIN"/>
    <property type="match status" value="1"/>
</dbReference>
<sequence length="295" mass="31727">MTGGDGTTVTAEMLIDQRRAVLKQMRTPPPTSALPGGFAISKRGQGQVIADSRVFVQGDEIRYVDRGATARSGILHVRTFHEERDRVTFLVADFRPSMLWGMRRAFRSVAAAEALAWLGWQSVEAGGRVGLLAITAEAPLIVGTRGGTRGMLAVIGGLVQAHDSAMRAALAAAGQSTRLDEPQLGQALDGLKRIVPRGGSVVIASALDRLGEGFDAVVGNLSRYHRPMFLLIEDRALQELPSGHYPIRGPDGRRRAARFRSAAARPDAARKVDGYDLLRIDAGMPTHDAMTQAWG</sequence>
<reference evidence="2" key="1">
    <citation type="submission" date="2022-10" db="EMBL/GenBank/DDBJ databases">
        <title>Hoeflea sp. J2-29, isolated from marine algae.</title>
        <authorList>
            <person name="Kristyanto S."/>
            <person name="Kim J.M."/>
            <person name="Jeon C.O."/>
        </authorList>
    </citation>
    <scope>NUCLEOTIDE SEQUENCE</scope>
    <source>
        <strain evidence="2">J2-29</strain>
    </source>
</reference>
<evidence type="ECO:0000313" key="2">
    <source>
        <dbReference type="EMBL" id="MCY0096496.1"/>
    </source>
</evidence>
<proteinExistence type="predicted"/>